<dbReference type="Proteomes" id="UP001597046">
    <property type="component" value="Unassembled WGS sequence"/>
</dbReference>
<dbReference type="CDD" id="cd00063">
    <property type="entry name" value="FN3"/>
    <property type="match status" value="1"/>
</dbReference>
<feature type="domain" description="Fibronectin type-III" evidence="4">
    <location>
        <begin position="25"/>
        <end position="124"/>
    </location>
</feature>
<dbReference type="Gene3D" id="2.60.40.10">
    <property type="entry name" value="Immunoglobulins"/>
    <property type="match status" value="2"/>
</dbReference>
<dbReference type="SMART" id="SM00060">
    <property type="entry name" value="FN3"/>
    <property type="match status" value="2"/>
</dbReference>
<dbReference type="RefSeq" id="WP_386051738.1">
    <property type="nucleotide sequence ID" value="NZ_JBHTKH010000003.1"/>
</dbReference>
<accession>A0ABW3MUG1</accession>
<dbReference type="InterPro" id="IPR032109">
    <property type="entry name" value="Big_3_5"/>
</dbReference>
<keyword evidence="1" id="KW-0378">Hydrolase</keyword>
<feature type="region of interest" description="Disordered" evidence="3">
    <location>
        <begin position="1"/>
        <end position="25"/>
    </location>
</feature>
<dbReference type="Pfam" id="PF16640">
    <property type="entry name" value="Big_3_5"/>
    <property type="match status" value="1"/>
</dbReference>
<proteinExistence type="predicted"/>
<gene>
    <name evidence="5" type="ORF">ACFQ2V_06185</name>
</gene>
<keyword evidence="1" id="KW-0326">Glycosidase</keyword>
<keyword evidence="2" id="KW-0119">Carbohydrate metabolism</keyword>
<sequence>MAFWTQTGAMTGSGTGSASTSTLAPPTGVTASAPVGATSVTVTWAAPATGVAPAGYQVFRTDTATGTAVAGCGTSVTSPVTATSCVDGSVPDGTYRYAVLALRTGWTATSADSNPVTVQQSVATATALTSSGSPSLVGQSVTFTATVSAATGTPTGAVVFRNGGVAISCTGGSQTLSSGVATCVVAFGTSGTRSITAAYAASAPFTASTSPALSQVVNQQTQTISFTSTAPSGATVGGTTYSVAASASSALAVTFSSATPAVCTVSGSTVTFVGAGTCTVLADQAGNAAYAAAPQRSQSFAVVKAAQTLSFTSAAPTGATMGDAAFTVAATSSSGLAVTFSSATPSVCTVSASTVSYVAAGTCTVNADQAGNAGYNAAPRITQSFLVAAAPNAPSNLQVSGSATSATATWTSVAGYTYECQNTNGGSTPLPTGWTACSPGVVFTPKSGQQTFWVRGLRGSVVTDVASVAFKP</sequence>
<dbReference type="SUPFAM" id="SSF49265">
    <property type="entry name" value="Fibronectin type III"/>
    <property type="match status" value="1"/>
</dbReference>
<evidence type="ECO:0000256" key="2">
    <source>
        <dbReference type="ARBA" id="ARBA00023326"/>
    </source>
</evidence>
<keyword evidence="2" id="KW-0624">Polysaccharide degradation</keyword>
<dbReference type="EMBL" id="JBHTKH010000003">
    <property type="protein sequence ID" value="MFD1053892.1"/>
    <property type="molecule type" value="Genomic_DNA"/>
</dbReference>
<dbReference type="InterPro" id="IPR013783">
    <property type="entry name" value="Ig-like_fold"/>
</dbReference>
<evidence type="ECO:0000256" key="3">
    <source>
        <dbReference type="SAM" id="MobiDB-lite"/>
    </source>
</evidence>
<dbReference type="InterPro" id="IPR036116">
    <property type="entry name" value="FN3_sf"/>
</dbReference>
<evidence type="ECO:0000259" key="4">
    <source>
        <dbReference type="PROSITE" id="PS50853"/>
    </source>
</evidence>
<evidence type="ECO:0000256" key="1">
    <source>
        <dbReference type="ARBA" id="ARBA00023295"/>
    </source>
</evidence>
<name>A0ABW3MUG1_9MICO</name>
<protein>
    <submittedName>
        <fullName evidence="5">Ig-like domain repeat protein</fullName>
    </submittedName>
</protein>
<organism evidence="5 6">
    <name type="scientific">Terrabacter terrigena</name>
    <dbReference type="NCBI Taxonomy" id="574718"/>
    <lineage>
        <taxon>Bacteria</taxon>
        <taxon>Bacillati</taxon>
        <taxon>Actinomycetota</taxon>
        <taxon>Actinomycetes</taxon>
        <taxon>Micrococcales</taxon>
        <taxon>Intrasporangiaceae</taxon>
        <taxon>Terrabacter</taxon>
    </lineage>
</organism>
<reference evidence="6" key="1">
    <citation type="journal article" date="2019" name="Int. J. Syst. Evol. Microbiol.">
        <title>The Global Catalogue of Microorganisms (GCM) 10K type strain sequencing project: providing services to taxonomists for standard genome sequencing and annotation.</title>
        <authorList>
            <consortium name="The Broad Institute Genomics Platform"/>
            <consortium name="The Broad Institute Genome Sequencing Center for Infectious Disease"/>
            <person name="Wu L."/>
            <person name="Ma J."/>
        </authorList>
    </citation>
    <scope>NUCLEOTIDE SEQUENCE [LARGE SCALE GENOMIC DNA]</scope>
    <source>
        <strain evidence="6">CCUG 57508</strain>
    </source>
</reference>
<keyword evidence="6" id="KW-1185">Reference proteome</keyword>
<dbReference type="PROSITE" id="PS50853">
    <property type="entry name" value="FN3"/>
    <property type="match status" value="1"/>
</dbReference>
<evidence type="ECO:0000313" key="5">
    <source>
        <dbReference type="EMBL" id="MFD1053892.1"/>
    </source>
</evidence>
<comment type="caution">
    <text evidence="5">The sequence shown here is derived from an EMBL/GenBank/DDBJ whole genome shotgun (WGS) entry which is preliminary data.</text>
</comment>
<evidence type="ECO:0000313" key="6">
    <source>
        <dbReference type="Proteomes" id="UP001597046"/>
    </source>
</evidence>
<dbReference type="InterPro" id="IPR003961">
    <property type="entry name" value="FN3_dom"/>
</dbReference>